<evidence type="ECO:0000313" key="4">
    <source>
        <dbReference type="Proteomes" id="UP000278398"/>
    </source>
</evidence>
<dbReference type="InterPro" id="IPR050194">
    <property type="entry name" value="Glycosyltransferase_grp1"/>
</dbReference>
<keyword evidence="3" id="KW-0808">Transferase</keyword>
<evidence type="ECO:0000313" key="3">
    <source>
        <dbReference type="EMBL" id="RST87125.1"/>
    </source>
</evidence>
<sequence length="441" mass="47122">MRSRPPSTAPWRLPRRTVRPSTSAAPPTPQASWPPSPGARSRRPDACRVPLDPPAPVATVAPMTRIAFYAPLKPPSHPIPSGDREIARNLMKALALAGFDPFVASEAIAYQKRPSAELFADRRARCEAEVDRLLAVWQAQPAAKPDLWMTYHPYCKAPDWIGPPVCRALAIPYVTVEACRTRQDTDADWADGRAVVQAAVRQAAVNFCLKPADRAYLESFLPDASSIVALKPFIDLADLPDAVDVEGPCAAGEGPLILSVGMMRPGAKIDSYRLLAEALAGLVDRPWRLVIIGDGPGRNEVEAMFGFAGDRARFTGAVPHEQVLGWMKKADLFAWPGMREAFGVAYLEAQAIGLPVAAFATAGVPVVVGHDESGLLAPEFDIVAYRDNLARLLASPQERARLGAGGRAKVARDHGLDAAAATLEGALLPLVGARTGVAVAP</sequence>
<dbReference type="CDD" id="cd03801">
    <property type="entry name" value="GT4_PimA-like"/>
    <property type="match status" value="1"/>
</dbReference>
<gene>
    <name evidence="3" type="ORF">EJC49_06670</name>
</gene>
<evidence type="ECO:0000259" key="2">
    <source>
        <dbReference type="Pfam" id="PF00534"/>
    </source>
</evidence>
<dbReference type="EMBL" id="RWKW01000025">
    <property type="protein sequence ID" value="RST87125.1"/>
    <property type="molecule type" value="Genomic_DNA"/>
</dbReference>
<name>A0A3S0AA94_9HYPH</name>
<dbReference type="OrthoDB" id="5443996at2"/>
<dbReference type="Pfam" id="PF00534">
    <property type="entry name" value="Glycos_transf_1"/>
    <property type="match status" value="1"/>
</dbReference>
<keyword evidence="4" id="KW-1185">Reference proteome</keyword>
<dbReference type="SUPFAM" id="SSF53756">
    <property type="entry name" value="UDP-Glycosyltransferase/glycogen phosphorylase"/>
    <property type="match status" value="1"/>
</dbReference>
<feature type="region of interest" description="Disordered" evidence="1">
    <location>
        <begin position="1"/>
        <end position="54"/>
    </location>
</feature>
<dbReference type="PANTHER" id="PTHR45947">
    <property type="entry name" value="SULFOQUINOVOSYL TRANSFERASE SQD2"/>
    <property type="match status" value="1"/>
</dbReference>
<dbReference type="AlphaFoldDB" id="A0A3S0AA94"/>
<protein>
    <submittedName>
        <fullName evidence="3">Glycosyltransferase</fullName>
    </submittedName>
</protein>
<comment type="caution">
    <text evidence="3">The sequence shown here is derived from an EMBL/GenBank/DDBJ whole genome shotgun (WGS) entry which is preliminary data.</text>
</comment>
<accession>A0A3S0AA94</accession>
<dbReference type="PANTHER" id="PTHR45947:SF14">
    <property type="entry name" value="SLL1723 PROTEIN"/>
    <property type="match status" value="1"/>
</dbReference>
<dbReference type="Gene3D" id="3.40.50.2000">
    <property type="entry name" value="Glycogen Phosphorylase B"/>
    <property type="match status" value="2"/>
</dbReference>
<evidence type="ECO:0000256" key="1">
    <source>
        <dbReference type="SAM" id="MobiDB-lite"/>
    </source>
</evidence>
<reference evidence="3 4" key="1">
    <citation type="submission" date="2018-12" db="EMBL/GenBank/DDBJ databases">
        <title>Mesorhizobium carbonis sp. nov., isolated from coal mine water.</title>
        <authorList>
            <person name="Xin W."/>
            <person name="Xu Z."/>
            <person name="Xiang F."/>
            <person name="Zhang J."/>
            <person name="Xi L."/>
            <person name="Liu J."/>
        </authorList>
    </citation>
    <scope>NUCLEOTIDE SEQUENCE [LARGE SCALE GENOMIC DNA]</scope>
    <source>
        <strain evidence="3 4">B2.3</strain>
    </source>
</reference>
<organism evidence="3 4">
    <name type="scientific">Aquibium carbonis</name>
    <dbReference type="NCBI Taxonomy" id="2495581"/>
    <lineage>
        <taxon>Bacteria</taxon>
        <taxon>Pseudomonadati</taxon>
        <taxon>Pseudomonadota</taxon>
        <taxon>Alphaproteobacteria</taxon>
        <taxon>Hyphomicrobiales</taxon>
        <taxon>Phyllobacteriaceae</taxon>
        <taxon>Aquibium</taxon>
    </lineage>
</organism>
<dbReference type="GO" id="GO:0016757">
    <property type="term" value="F:glycosyltransferase activity"/>
    <property type="evidence" value="ECO:0007669"/>
    <property type="project" value="InterPro"/>
</dbReference>
<proteinExistence type="predicted"/>
<feature type="compositionally biased region" description="Pro residues" evidence="1">
    <location>
        <begin position="26"/>
        <end position="37"/>
    </location>
</feature>
<dbReference type="InterPro" id="IPR001296">
    <property type="entry name" value="Glyco_trans_1"/>
</dbReference>
<feature type="domain" description="Glycosyl transferase family 1" evidence="2">
    <location>
        <begin position="253"/>
        <end position="407"/>
    </location>
</feature>
<dbReference type="Proteomes" id="UP000278398">
    <property type="component" value="Unassembled WGS sequence"/>
</dbReference>